<sequence>MEAEIAKLHRRLRRSKLAIYVIIAFVALLTYLLIIVSRELASVQTSDTMAQTGPIKVGQVSPGCLTEELEVNNRTIQAFGHPELCERTYVNGKTHDYEEFFNGILGWSDVKDLDLYIIYIPDQQPRKVKFSLSTVPWLRMNENDPSLFEGMRLGFGLARIVDEKTLERRWEFQYQDNSDYQVVRNLNKGYYVLAVWHFEDIKDISYTVNWDYYSEEGQFGTQSLPSSDVQDVEFEKANPLP</sequence>
<accession>A0A1F7GW69</accession>
<reference evidence="2 3" key="1">
    <citation type="journal article" date="2016" name="Nat. Commun.">
        <title>Thousands of microbial genomes shed light on interconnected biogeochemical processes in an aquifer system.</title>
        <authorList>
            <person name="Anantharaman K."/>
            <person name="Brown C.T."/>
            <person name="Hug L.A."/>
            <person name="Sharon I."/>
            <person name="Castelle C.J."/>
            <person name="Probst A.J."/>
            <person name="Thomas B.C."/>
            <person name="Singh A."/>
            <person name="Wilkins M.J."/>
            <person name="Karaoz U."/>
            <person name="Brodie E.L."/>
            <person name="Williams K.H."/>
            <person name="Hubbard S.S."/>
            <person name="Banfield J.F."/>
        </authorList>
    </citation>
    <scope>NUCLEOTIDE SEQUENCE [LARGE SCALE GENOMIC DNA]</scope>
</reference>
<keyword evidence="1" id="KW-0812">Transmembrane</keyword>
<evidence type="ECO:0000256" key="1">
    <source>
        <dbReference type="SAM" id="Phobius"/>
    </source>
</evidence>
<dbReference type="EMBL" id="MFZM01000023">
    <property type="protein sequence ID" value="OGK23259.1"/>
    <property type="molecule type" value="Genomic_DNA"/>
</dbReference>
<evidence type="ECO:0000313" key="3">
    <source>
        <dbReference type="Proteomes" id="UP000177159"/>
    </source>
</evidence>
<dbReference type="AlphaFoldDB" id="A0A1F7GW69"/>
<keyword evidence="1" id="KW-1133">Transmembrane helix</keyword>
<proteinExistence type="predicted"/>
<keyword evidence="1" id="KW-0472">Membrane</keyword>
<protein>
    <submittedName>
        <fullName evidence="2">Uncharacterized protein</fullName>
    </submittedName>
</protein>
<organism evidence="2 3">
    <name type="scientific">Candidatus Roizmanbacteria bacterium RIFCSPHIGHO2_02_FULL_37_24</name>
    <dbReference type="NCBI Taxonomy" id="1802037"/>
    <lineage>
        <taxon>Bacteria</taxon>
        <taxon>Candidatus Roizmaniibacteriota</taxon>
    </lineage>
</organism>
<comment type="caution">
    <text evidence="2">The sequence shown here is derived from an EMBL/GenBank/DDBJ whole genome shotgun (WGS) entry which is preliminary data.</text>
</comment>
<evidence type="ECO:0000313" key="2">
    <source>
        <dbReference type="EMBL" id="OGK23259.1"/>
    </source>
</evidence>
<feature type="transmembrane region" description="Helical" evidence="1">
    <location>
        <begin position="17"/>
        <end position="36"/>
    </location>
</feature>
<dbReference type="Proteomes" id="UP000177159">
    <property type="component" value="Unassembled WGS sequence"/>
</dbReference>
<gene>
    <name evidence="2" type="ORF">A3C24_01465</name>
</gene>
<name>A0A1F7GW69_9BACT</name>